<reference evidence="6 7" key="1">
    <citation type="submission" date="2016-08" db="EMBL/GenBank/DDBJ databases">
        <title>A Parts List for Fungal Cellulosomes Revealed by Comparative Genomics.</title>
        <authorList>
            <consortium name="DOE Joint Genome Institute"/>
            <person name="Haitjema C.H."/>
            <person name="Gilmore S.P."/>
            <person name="Henske J.K."/>
            <person name="Solomon K.V."/>
            <person name="De Groot R."/>
            <person name="Kuo A."/>
            <person name="Mondo S.J."/>
            <person name="Salamov A.A."/>
            <person name="Labutti K."/>
            <person name="Zhao Z."/>
            <person name="Chiniquy J."/>
            <person name="Barry K."/>
            <person name="Brewer H.M."/>
            <person name="Purvine S.O."/>
            <person name="Wright A.T."/>
            <person name="Boxma B."/>
            <person name="Van Alen T."/>
            <person name="Hackstein J.H."/>
            <person name="Baker S.E."/>
            <person name="Grigoriev I.V."/>
            <person name="O'Malley M.A."/>
        </authorList>
    </citation>
    <scope>NUCLEOTIDE SEQUENCE [LARGE SCALE GENOMIC DNA]</scope>
    <source>
        <strain evidence="6 7">S4</strain>
    </source>
</reference>
<dbReference type="InterPro" id="IPR023213">
    <property type="entry name" value="CAT-like_dom_sf"/>
</dbReference>
<dbReference type="CDD" id="cd05930">
    <property type="entry name" value="A_NRPS"/>
    <property type="match status" value="4"/>
</dbReference>
<evidence type="ECO:0000313" key="6">
    <source>
        <dbReference type="EMBL" id="ORX80372.1"/>
    </source>
</evidence>
<proteinExistence type="predicted"/>
<dbReference type="Gene3D" id="3.30.559.10">
    <property type="entry name" value="Chloramphenicol acetyltransferase-like domain"/>
    <property type="match status" value="4"/>
</dbReference>
<keyword evidence="2" id="KW-0597">Phosphoprotein</keyword>
<dbReference type="SUPFAM" id="SSF52777">
    <property type="entry name" value="CoA-dependent acyltransferases"/>
    <property type="match status" value="8"/>
</dbReference>
<dbReference type="Gene3D" id="3.40.50.980">
    <property type="match status" value="2"/>
</dbReference>
<dbReference type="GO" id="GO:0016874">
    <property type="term" value="F:ligase activity"/>
    <property type="evidence" value="ECO:0007669"/>
    <property type="project" value="UniProtKB-KW"/>
</dbReference>
<evidence type="ECO:0000256" key="3">
    <source>
        <dbReference type="ARBA" id="ARBA00022598"/>
    </source>
</evidence>
<dbReference type="Gene3D" id="3.30.300.30">
    <property type="match status" value="4"/>
</dbReference>
<dbReference type="InterPro" id="IPR006162">
    <property type="entry name" value="Ppantetheine_attach_site"/>
</dbReference>
<dbReference type="Gene3D" id="2.30.38.10">
    <property type="entry name" value="Luciferase, Domain 3"/>
    <property type="match status" value="2"/>
</dbReference>
<dbReference type="InterPro" id="IPR001242">
    <property type="entry name" value="Condensation_dom"/>
</dbReference>
<dbReference type="GO" id="GO:0005737">
    <property type="term" value="C:cytoplasm"/>
    <property type="evidence" value="ECO:0007669"/>
    <property type="project" value="TreeGrafter"/>
</dbReference>
<dbReference type="InterPro" id="IPR009081">
    <property type="entry name" value="PP-bd_ACP"/>
</dbReference>
<feature type="compositionally biased region" description="Basic and acidic residues" evidence="4">
    <location>
        <begin position="4328"/>
        <end position="4340"/>
    </location>
</feature>
<keyword evidence="3" id="KW-0436">Ligase</keyword>
<dbReference type="FunFam" id="3.30.300.30:FF:000015">
    <property type="entry name" value="Nonribosomal peptide synthase SidD"/>
    <property type="match status" value="1"/>
</dbReference>
<dbReference type="Gene3D" id="3.40.50.12780">
    <property type="entry name" value="N-terminal domain of ligase-like"/>
    <property type="match status" value="3"/>
</dbReference>
<gene>
    <name evidence="6" type="ORF">BCR32DRAFT_268918</name>
</gene>
<dbReference type="InterPro" id="IPR025110">
    <property type="entry name" value="AMP-bd_C"/>
</dbReference>
<feature type="compositionally biased region" description="Polar residues" evidence="4">
    <location>
        <begin position="4341"/>
        <end position="4351"/>
    </location>
</feature>
<dbReference type="InterPro" id="IPR036736">
    <property type="entry name" value="ACP-like_sf"/>
</dbReference>
<dbReference type="OrthoDB" id="4920779at2759"/>
<dbReference type="InterPro" id="IPR020845">
    <property type="entry name" value="AMP-binding_CS"/>
</dbReference>
<name>A0A1Y1X3T5_9FUNG</name>
<dbReference type="Pfam" id="PF00501">
    <property type="entry name" value="AMP-binding"/>
    <property type="match status" value="5"/>
</dbReference>
<dbReference type="InterPro" id="IPR045851">
    <property type="entry name" value="AMP-bd_C_sf"/>
</dbReference>
<reference evidence="6 7" key="2">
    <citation type="submission" date="2016-08" db="EMBL/GenBank/DDBJ databases">
        <title>Pervasive Adenine N6-methylation of Active Genes in Fungi.</title>
        <authorList>
            <consortium name="DOE Joint Genome Institute"/>
            <person name="Mondo S.J."/>
            <person name="Dannebaum R.O."/>
            <person name="Kuo R.C."/>
            <person name="Labutti K."/>
            <person name="Haridas S."/>
            <person name="Kuo A."/>
            <person name="Salamov A."/>
            <person name="Ahrendt S.R."/>
            <person name="Lipzen A."/>
            <person name="Sullivan W."/>
            <person name="Andreopoulos W.B."/>
            <person name="Clum A."/>
            <person name="Lindquist E."/>
            <person name="Daum C."/>
            <person name="Ramamoorthy G.K."/>
            <person name="Gryganskyi A."/>
            <person name="Culley D."/>
            <person name="Magnuson J.K."/>
            <person name="James T.Y."/>
            <person name="O'Malley M.A."/>
            <person name="Stajich J.E."/>
            <person name="Spatafora J.W."/>
            <person name="Visel A."/>
            <person name="Grigoriev I.V."/>
        </authorList>
    </citation>
    <scope>NUCLEOTIDE SEQUENCE [LARGE SCALE GENOMIC DNA]</scope>
    <source>
        <strain evidence="6 7">S4</strain>
    </source>
</reference>
<dbReference type="GO" id="GO:0044550">
    <property type="term" value="P:secondary metabolite biosynthetic process"/>
    <property type="evidence" value="ECO:0007669"/>
    <property type="project" value="TreeGrafter"/>
</dbReference>
<feature type="domain" description="Carrier" evidence="5">
    <location>
        <begin position="3776"/>
        <end position="3853"/>
    </location>
</feature>
<dbReference type="PANTHER" id="PTHR45527:SF1">
    <property type="entry name" value="FATTY ACID SYNTHASE"/>
    <property type="match status" value="1"/>
</dbReference>
<feature type="domain" description="Carrier" evidence="5">
    <location>
        <begin position="1635"/>
        <end position="1712"/>
    </location>
</feature>
<protein>
    <submittedName>
        <fullName evidence="6">Acetyl-CoA synthetase-like protein</fullName>
    </submittedName>
</protein>
<dbReference type="EMBL" id="MCFG01000147">
    <property type="protein sequence ID" value="ORX80372.1"/>
    <property type="molecule type" value="Genomic_DNA"/>
</dbReference>
<feature type="region of interest" description="Disordered" evidence="4">
    <location>
        <begin position="4328"/>
        <end position="4360"/>
    </location>
</feature>
<dbReference type="PROSITE" id="PS00012">
    <property type="entry name" value="PHOSPHOPANTETHEINE"/>
    <property type="match status" value="1"/>
</dbReference>
<dbReference type="GO" id="GO:0031177">
    <property type="term" value="F:phosphopantetheine binding"/>
    <property type="evidence" value="ECO:0007669"/>
    <property type="project" value="TreeGrafter"/>
</dbReference>
<sequence length="4360" mass="509448">MVYNSCFYEECLMNNILNSFINVAKNGNNNFNLPIRNIDYLSEEEMKKILTFSNPKRIKKIEEKIYHLEFDKQTKKYPNNYALIFNDEKFTYEQLDKMSNSLAHYLRSIGIQRNDIIPLICNRSYYYVVAVIGVLKSGAAYAPIDPDYPEERIQYMINEVKPKVILSYLVNESNNNNNNNNKKEFKLFDYRHNTTHLENINENTDLSCIYYTSGTTGKPKGVMITHKNLINCCAHNLTTKTTYDFISERFQNVLSFTKFTFGVSILEIFFPLLHNKTVVLCSEKEFNDPTLLGNLINNYHVDLMLGIPTRISKYLNNEVFRNSISRLKSVMFGGEKLTLNFLNHVNTYLNAYIYSAYGQTECTVTCSIGRIYVEEVNGSREISIGRPSGNNEVYILDDDLKPVPIGVEGDIYISSNGISLGYFNNEELTNETFIPCPFNSRKMYQTGDIGKWSFDGEIICTGRKDFQVKIHGLRIEPSEIDNNLKELKEIGFSITIDKTNLNGEKCLVCYYTLKKDTNPLTEKDLRNYLLTKLPVYMIPSYFLKIDEIPLTLHGKLDRRSLPEPNFEELMKKEKSTYAPPINEIEEKIIEIYSQSFNPNIKNENENENENKIGRFSDFYELGGDSFNVIQICTQIEKIYNIKVTIKDIVLHPAVYEISEFIENKIKDHETGNVEKVSDDLIKIKKYSSKEYPITSQQMGVYIDSIKNPKSISYNNMDAFQLDPSINIEKVKEGFTKLFEKQEILKSKFITKDNMEGKTEIYGIIDDECQLEFEEYIYENAKSFVRPFDLSKAPLIRVGFINDEVLLIDMHHIISDGTTLSIIKNEINHYYKGLPMSELEVQFSDYAIHMEEMKNTERYSKQLEFYREMFKEDYEVINIPQKIKEDKDEVNGRKENEVGKCVKVIESSMREKIDEFIQFHRISKTAFFISIYGYILSKYSGQKTIYSSMTTTNRNSHYVEDMIGMFVSTQPILLQYGQENNSFLDILKETMEQLMELYNHQDISFAELVNSLKLKKVNNSFIFQPKNIFKSNNSEEMIFKKKSDQIIYNIYEEEDVNNEFQINNDNTVKFDIAFSVVEKEEEYLLTLEYNNRIYESMMMENILESYFEMIQHLDKFNENIQDVDYIPKEKRNKMMTKFNDNEYEYSQDKLYHVEFSRIAKENGNKTAIICSDIEINYADLDEMSNSLGHYLRDQNIGKGDIVPIISERSFYFVVATLGVMKSGAAYLPIDPDYPEDRIQFMIEEVQGKMVLEYVTNNENREKLQNHKDWNVYSLSKHNYYENINELENINEPNDLCYVIFTSGTTGKPKGTMITHNNLINYCLYSHTYHGKESLFKEKWENILSFSKFTFDMSVSEILFPLLNKLKITLCNDEEYNDPELIAKLIKERNVDFLIITPTRMKNYIKNIKFKNCIKSLRNIVFGGESIDKEFLSFISEWTNANIYNGYGPTETTAMYEMLKPVPIGVEGEIFIGGYGVGKGYLNQPQLTKEKFIECPYHLIDGKPSRMYRTGDLGKWNERGEIVCLGRIDFQVKIRGQRIELSEIENTIKEMKEIEYSTVIDKNNENGDKYLVCYFISKKINNGKEIREFMKNKLPSYMIPSYFIKIDNIPVTFNGKLDRKSLPEPNIKDLMKESYSAPENEIEEKICEIYSKIFNMNKEEIGRLNDFYELGGDSFNAIQVCNLIEKEFKIKINMRDIFSNSIIYELGQFLENKINNETRNDNESFDIIEIKKRNCKEYPITSQQMGVYIDSIKNPNNITYNSPKLLQLNKNIDIEKIKRALQLLFSKNDILRSKYVEKEINGKTEIYGTMDDECKLEFEEYTYENIKSFVRPFDLSKAPLIRVGFIKNEVLLIDMHHIISDGISISIIMTEINKYYNGLQLSELEVQFSDYAIHMNEIKNNEWYSKQLEFYKEMFKESYDIVNIPQKERTNEYNVNEEKENEIGSCIKVVDNSTSKRINEYVQSNLISKTAFFISIYGYLLSKYSGQDIIYTSMMSANRNNHYLENMIGMFVSTQPVLLKYDQEINSSFLDILKDNMTKLMELYDNQDISFSELANTLKLKKVNNAFIFQPKNIVENNNLKESIFSNEQNQKMYSLYEEYNELQLNNNNTVKFDITFNVIENENEYLLTVDYNKKLYDSWMIENIINSYIEMIQHLDKFNSNIQEIEYIPKEEMNEIINHFNDNKYEYNCDKLYHVEFSRVAEENGNKTAIICSGSEISYLELDEMSNSLGYYLRDQNIGRGDIIPIISERSLYFVVATLAVMKSGAAYLPIDPDYPKDRIQFMIEEVQSKIVLEYVTNNEDHLKLQNNKDWNVYSLSRHNYKVNTEKLNNINEPNDLCYILFTSGTTGKPKGSMITHNNLINYCLYSLTYSGKGYVFNEKIENALSYSKFTHDMFVGEIYYSLLNSLRIILCNDEEYNDPIKLGKLVIKYINIKILMLGGEKLNMNFVKKLRIFKNIRIFNVYGPSETTVISNVKDLNEHRIKNGSEMEENSVGKPLCNFNMYILDKMLKPVPIGVVGEIFIGGYGVGKGYLNQPELTKEKFIECPYHNINGNPGVMYRTGDIGKWNKEGEIVCLGRIDFQIKIRGQRIELSEIDNTIKEVEGIEYSTVIDKEHENGDKYLVCYFVSKNMNNGKKIREYLKSKLPSYMIPNYFIKIDNIPVTSNGKLDRKSLPEPNIKDLMKESYSAPENEIEEKICEIYSNIFNINKEEIGRLNDFYELGGDSFNAIQVCNLIEKEFKIKINMRDIFSHTIIYELGQLINNKINSNESFGLIEVKKRNCKEYPITSQQMGVYIDSIKNLNSIIYNIPKLLQLNKSVNVEKIKEALQLLFKKQDILRSKFIEKEINGKTEIYGIIDDECKLEFEEYTYENVKSFVRPFDLSKAPLIRVGFVKNETLLIDMHHIISDGITMSIIINEINYYYNGLQMSELEVQFSDYAIHMNEMKNSEWYSKQLEFYKEMFKEDYDIINIPKKEIPVVNKDEINEIGNCIRLIDNSLSERINEYIQTNKISQTAFFISIYGYILSKYIGQDIIYTSMMSANRNNHYLENMIGMFVSTQPILLKYDQESNSFLDILKNNMENLMELYNNQDISFSELLSTLKLKKVNNSFIFQPKSIVENNNSDKSIFSNDDINKLYTLYEETDEIQLNSNNDNSTKFDITFNVIEKEEEYILTIEYNKNIYDTFTIENIMDGCIEIIQHLDKFNESIQEIEYIPKEEIENVITKFNDNSLEYDCDKLYHEEFSRVAKEKPESIALIYNNKKYKYCELDEMSNSLAHYLRESGIERNDIVPIICEKSPYYVIGALAVSKAGGAFLPIDIKFPLERIEFILNDVKQKLILAYNVEEITKDLGQYDIYKLNNHDYRNNTMMIESINSPEDTCYILFTSGTTGKPKGALVSHFNIYNFIRKFDENENHTNMYDTIVRKNGVNNMLAIANFPFDLYHIEVTFSLIHGLTIVLADEKMIENISSMSKYIKENQVEFITTTPTRFKLFMENEEFRSQLKHIKVLMFIGESLPLSLCKEIHQYSECKIFNSYGPTECSVTCTLKEIDTEKENKVNIGKPMTNCKVYILDKYKKPVPIGVVGYLYIGGFGVGKGYLGRPETTKEMFVKCPFNDYSNESIEEMYTETNENIIDTIKTQNMIMYNTGDLGKWLNNGEIEYLGRADFQVKIKGQRIELGEIENTIKEIQEIEQCAIIDRMNENDEKYLICYYVMKNPIDSDDSNQGKRIRKYLKSKLPAYMVPNYFKSINKLPVTRNGKLDRKALPEPNIEDIVEEQYVKPENETERKICDIYSSVFNIDIDKIGRTTDFYEIGGDSLNAIRIISKIRKIFDIQISIKEIMKYSTVYSLSNFIENIVGRNDGKYVIENIPRYNKSVYPLSMLSSSAPYKTGKNSEFEFNKHSSNIIYQYYKFNDNIDIEKLKTAFNIIINRHEILKTIYIEKTNDNNKKEIYGKIVDRVCIEIENYTANNFTEFQKPFDLTKDLLIRVGLIEKSILMIGIDHSISDLYSFGILINDLYNIYNGEELEDLPIQYSDYAIYYDKKLKSGNFDNQIKYYKSIFNEDFEIINLPTKMNENKNIKKNHGKKDVKSISLNIGTETFEIISRVLNENNISKTVFFLTIYTLVMSIYSNQKIIYSNIYNSNRTNANTDKLIGCFVTFIPLLVKIRDDMKLIDLMKECMEMVMELFSYDVSFSIISKKLNLPKSNSWFKFDPYKINNNNDIKSIQALNSNEVYEMFGKKDDSEFDNEIFTENKIPDIHFLVAEKSNDYIINILYNNDLYKEGLINDIMNTFLYIVKNESCFNENISSILSKVSKFDNIELNKSYLIEEEKSNERNSEILEKSKNNNSIQEQQSFPKKIKKIKN</sequence>
<dbReference type="InterPro" id="IPR042099">
    <property type="entry name" value="ANL_N_sf"/>
</dbReference>
<dbReference type="Pfam" id="PF00668">
    <property type="entry name" value="Condensation"/>
    <property type="match status" value="4"/>
</dbReference>
<dbReference type="GO" id="GO:0043041">
    <property type="term" value="P:amino acid activation for nonribosomal peptide biosynthetic process"/>
    <property type="evidence" value="ECO:0007669"/>
    <property type="project" value="TreeGrafter"/>
</dbReference>
<dbReference type="InterPro" id="IPR010071">
    <property type="entry name" value="AA_adenyl_dom"/>
</dbReference>
<comment type="caution">
    <text evidence="6">The sequence shown here is derived from an EMBL/GenBank/DDBJ whole genome shotgun (WGS) entry which is preliminary data.</text>
</comment>
<dbReference type="Pfam" id="PF13193">
    <property type="entry name" value="AMP-binding_C"/>
    <property type="match status" value="1"/>
</dbReference>
<dbReference type="NCBIfam" id="TIGR01733">
    <property type="entry name" value="AA-adenyl-dom"/>
    <property type="match status" value="2"/>
</dbReference>
<dbReference type="PROSITE" id="PS50075">
    <property type="entry name" value="CARRIER"/>
    <property type="match status" value="4"/>
</dbReference>
<dbReference type="FunFam" id="3.30.300.30:FF:000010">
    <property type="entry name" value="Enterobactin synthetase component F"/>
    <property type="match status" value="1"/>
</dbReference>
<dbReference type="STRING" id="1754192.A0A1Y1X3T5"/>
<dbReference type="NCBIfam" id="NF003417">
    <property type="entry name" value="PRK04813.1"/>
    <property type="match status" value="6"/>
</dbReference>
<dbReference type="Proteomes" id="UP000193944">
    <property type="component" value="Unassembled WGS sequence"/>
</dbReference>
<keyword evidence="7" id="KW-1185">Reference proteome</keyword>
<evidence type="ECO:0000256" key="4">
    <source>
        <dbReference type="SAM" id="MobiDB-lite"/>
    </source>
</evidence>
<dbReference type="FunFam" id="3.40.50.980:FF:000001">
    <property type="entry name" value="Non-ribosomal peptide synthetase"/>
    <property type="match status" value="4"/>
</dbReference>
<evidence type="ECO:0000259" key="5">
    <source>
        <dbReference type="PROSITE" id="PS50075"/>
    </source>
</evidence>
<dbReference type="PANTHER" id="PTHR45527">
    <property type="entry name" value="NONRIBOSOMAL PEPTIDE SYNTHETASE"/>
    <property type="match status" value="1"/>
</dbReference>
<feature type="domain" description="Carrier" evidence="5">
    <location>
        <begin position="2686"/>
        <end position="2763"/>
    </location>
</feature>
<dbReference type="Pfam" id="PF00550">
    <property type="entry name" value="PP-binding"/>
    <property type="match status" value="4"/>
</dbReference>
<dbReference type="Gene3D" id="3.30.559.30">
    <property type="entry name" value="Nonribosomal peptide synthetase, condensation domain"/>
    <property type="match status" value="4"/>
</dbReference>
<dbReference type="Gene3D" id="1.10.1200.10">
    <property type="entry name" value="ACP-like"/>
    <property type="match status" value="4"/>
</dbReference>
<dbReference type="SUPFAM" id="SSF47336">
    <property type="entry name" value="ACP-like"/>
    <property type="match status" value="4"/>
</dbReference>
<evidence type="ECO:0000256" key="1">
    <source>
        <dbReference type="ARBA" id="ARBA00022450"/>
    </source>
</evidence>
<feature type="domain" description="Carrier" evidence="5">
    <location>
        <begin position="579"/>
        <end position="665"/>
    </location>
</feature>
<organism evidence="6 7">
    <name type="scientific">Anaeromyces robustus</name>
    <dbReference type="NCBI Taxonomy" id="1754192"/>
    <lineage>
        <taxon>Eukaryota</taxon>
        <taxon>Fungi</taxon>
        <taxon>Fungi incertae sedis</taxon>
        <taxon>Chytridiomycota</taxon>
        <taxon>Chytridiomycota incertae sedis</taxon>
        <taxon>Neocallimastigomycetes</taxon>
        <taxon>Neocallimastigales</taxon>
        <taxon>Neocallimastigaceae</taxon>
        <taxon>Anaeromyces</taxon>
    </lineage>
</organism>
<accession>A0A1Y1X3T5</accession>
<keyword evidence="1" id="KW-0596">Phosphopantetheine</keyword>
<dbReference type="SUPFAM" id="SSF56801">
    <property type="entry name" value="Acetyl-CoA synthetase-like"/>
    <property type="match status" value="4"/>
</dbReference>
<dbReference type="InterPro" id="IPR000873">
    <property type="entry name" value="AMP-dep_synth/lig_dom"/>
</dbReference>
<dbReference type="PROSITE" id="PS00455">
    <property type="entry name" value="AMP_BINDING"/>
    <property type="match status" value="4"/>
</dbReference>
<evidence type="ECO:0000256" key="2">
    <source>
        <dbReference type="ARBA" id="ARBA00022553"/>
    </source>
</evidence>
<evidence type="ECO:0000313" key="7">
    <source>
        <dbReference type="Proteomes" id="UP000193944"/>
    </source>
</evidence>